<dbReference type="Gramene" id="AET1Gv20164300.1">
    <property type="protein sequence ID" value="AET1Gv20164300.1"/>
    <property type="gene ID" value="AET1Gv20164300"/>
</dbReference>
<keyword evidence="3" id="KW-1185">Reference proteome</keyword>
<dbReference type="Proteomes" id="UP000015105">
    <property type="component" value="Chromosome 1D"/>
</dbReference>
<evidence type="ECO:0000313" key="3">
    <source>
        <dbReference type="Proteomes" id="UP000015105"/>
    </source>
</evidence>
<feature type="compositionally biased region" description="Low complexity" evidence="1">
    <location>
        <begin position="52"/>
        <end position="70"/>
    </location>
</feature>
<reference evidence="3" key="1">
    <citation type="journal article" date="2014" name="Science">
        <title>Ancient hybridizations among the ancestral genomes of bread wheat.</title>
        <authorList>
            <consortium name="International Wheat Genome Sequencing Consortium,"/>
            <person name="Marcussen T."/>
            <person name="Sandve S.R."/>
            <person name="Heier L."/>
            <person name="Spannagl M."/>
            <person name="Pfeifer M."/>
            <person name="Jakobsen K.S."/>
            <person name="Wulff B.B."/>
            <person name="Steuernagel B."/>
            <person name="Mayer K.F."/>
            <person name="Olsen O.A."/>
        </authorList>
    </citation>
    <scope>NUCLEOTIDE SEQUENCE [LARGE SCALE GENOMIC DNA]</scope>
    <source>
        <strain evidence="3">cv. AL8/78</strain>
    </source>
</reference>
<feature type="region of interest" description="Disordered" evidence="1">
    <location>
        <begin position="31"/>
        <end position="140"/>
    </location>
</feature>
<evidence type="ECO:0000313" key="2">
    <source>
        <dbReference type="EnsemblPlants" id="AET1Gv20164300.1"/>
    </source>
</evidence>
<feature type="compositionally biased region" description="Basic residues" evidence="1">
    <location>
        <begin position="71"/>
        <end position="80"/>
    </location>
</feature>
<reference evidence="2" key="4">
    <citation type="submission" date="2019-03" db="UniProtKB">
        <authorList>
            <consortium name="EnsemblPlants"/>
        </authorList>
    </citation>
    <scope>IDENTIFICATION</scope>
</reference>
<protein>
    <submittedName>
        <fullName evidence="2">Uncharacterized protein</fullName>
    </submittedName>
</protein>
<feature type="compositionally biased region" description="Polar residues" evidence="1">
    <location>
        <begin position="271"/>
        <end position="280"/>
    </location>
</feature>
<feature type="compositionally biased region" description="Basic residues" evidence="1">
    <location>
        <begin position="116"/>
        <end position="125"/>
    </location>
</feature>
<feature type="region of interest" description="Disordered" evidence="1">
    <location>
        <begin position="161"/>
        <end position="417"/>
    </location>
</feature>
<dbReference type="EnsemblPlants" id="AET1Gv20164300.1">
    <property type="protein sequence ID" value="AET1Gv20164300.1"/>
    <property type="gene ID" value="AET1Gv20164300"/>
</dbReference>
<feature type="region of interest" description="Disordered" evidence="1">
    <location>
        <begin position="457"/>
        <end position="483"/>
    </location>
</feature>
<organism evidence="2 3">
    <name type="scientific">Aegilops tauschii subsp. strangulata</name>
    <name type="common">Goatgrass</name>
    <dbReference type="NCBI Taxonomy" id="200361"/>
    <lineage>
        <taxon>Eukaryota</taxon>
        <taxon>Viridiplantae</taxon>
        <taxon>Streptophyta</taxon>
        <taxon>Embryophyta</taxon>
        <taxon>Tracheophyta</taxon>
        <taxon>Spermatophyta</taxon>
        <taxon>Magnoliopsida</taxon>
        <taxon>Liliopsida</taxon>
        <taxon>Poales</taxon>
        <taxon>Poaceae</taxon>
        <taxon>BOP clade</taxon>
        <taxon>Pooideae</taxon>
        <taxon>Triticodae</taxon>
        <taxon>Triticeae</taxon>
        <taxon>Triticinae</taxon>
        <taxon>Aegilops</taxon>
    </lineage>
</organism>
<reference evidence="2" key="3">
    <citation type="journal article" date="2017" name="Nature">
        <title>Genome sequence of the progenitor of the wheat D genome Aegilops tauschii.</title>
        <authorList>
            <person name="Luo M.C."/>
            <person name="Gu Y.Q."/>
            <person name="Puiu D."/>
            <person name="Wang H."/>
            <person name="Twardziok S.O."/>
            <person name="Deal K.R."/>
            <person name="Huo N."/>
            <person name="Zhu T."/>
            <person name="Wang L."/>
            <person name="Wang Y."/>
            <person name="McGuire P.E."/>
            <person name="Liu S."/>
            <person name="Long H."/>
            <person name="Ramasamy R.K."/>
            <person name="Rodriguez J.C."/>
            <person name="Van S.L."/>
            <person name="Yuan L."/>
            <person name="Wang Z."/>
            <person name="Xia Z."/>
            <person name="Xiao L."/>
            <person name="Anderson O.D."/>
            <person name="Ouyang S."/>
            <person name="Liang Y."/>
            <person name="Zimin A.V."/>
            <person name="Pertea G."/>
            <person name="Qi P."/>
            <person name="Bennetzen J.L."/>
            <person name="Dai X."/>
            <person name="Dawson M.W."/>
            <person name="Muller H.G."/>
            <person name="Kugler K."/>
            <person name="Rivarola-Duarte L."/>
            <person name="Spannagl M."/>
            <person name="Mayer K.F.X."/>
            <person name="Lu F.H."/>
            <person name="Bevan M.W."/>
            <person name="Leroy P."/>
            <person name="Li P."/>
            <person name="You F.M."/>
            <person name="Sun Q."/>
            <person name="Liu Z."/>
            <person name="Lyons E."/>
            <person name="Wicker T."/>
            <person name="Salzberg S.L."/>
            <person name="Devos K.M."/>
            <person name="Dvorak J."/>
        </authorList>
    </citation>
    <scope>NUCLEOTIDE SEQUENCE [LARGE SCALE GENOMIC DNA]</scope>
    <source>
        <strain evidence="2">cv. AL8/78</strain>
    </source>
</reference>
<dbReference type="PANTHER" id="PTHR33448">
    <property type="entry name" value="CHLOROPLAST PROTEIN HCF243-RELATED"/>
    <property type="match status" value="1"/>
</dbReference>
<reference evidence="2" key="5">
    <citation type="journal article" date="2021" name="G3 (Bethesda)">
        <title>Aegilops tauschii genome assembly Aet v5.0 features greater sequence contiguity and improved annotation.</title>
        <authorList>
            <person name="Wang L."/>
            <person name="Zhu T."/>
            <person name="Rodriguez J.C."/>
            <person name="Deal K.R."/>
            <person name="Dubcovsky J."/>
            <person name="McGuire P.E."/>
            <person name="Lux T."/>
            <person name="Spannagl M."/>
            <person name="Mayer K.F.X."/>
            <person name="Baldrich P."/>
            <person name="Meyers B.C."/>
            <person name="Huo N."/>
            <person name="Gu Y.Q."/>
            <person name="Zhou H."/>
            <person name="Devos K.M."/>
            <person name="Bennetzen J.L."/>
            <person name="Unver T."/>
            <person name="Budak H."/>
            <person name="Gulick P.J."/>
            <person name="Galiba G."/>
            <person name="Kalapos B."/>
            <person name="Nelson D.R."/>
            <person name="Li P."/>
            <person name="You F.M."/>
            <person name="Luo M.C."/>
            <person name="Dvorak J."/>
        </authorList>
    </citation>
    <scope>NUCLEOTIDE SEQUENCE [LARGE SCALE GENOMIC DNA]</scope>
    <source>
        <strain evidence="2">cv. AL8/78</strain>
    </source>
</reference>
<dbReference type="AlphaFoldDB" id="A0A452XU52"/>
<name>A0A452XU52_AEGTS</name>
<dbReference type="STRING" id="200361.A0A452XU52"/>
<accession>A0A452XU52</accession>
<evidence type="ECO:0000256" key="1">
    <source>
        <dbReference type="SAM" id="MobiDB-lite"/>
    </source>
</evidence>
<feature type="compositionally biased region" description="Acidic residues" evidence="1">
    <location>
        <begin position="236"/>
        <end position="247"/>
    </location>
</feature>
<proteinExistence type="predicted"/>
<dbReference type="PANTHER" id="PTHR33448:SF10">
    <property type="entry name" value="PROTAMINE P1 FAMILY PROTEIN"/>
    <property type="match status" value="1"/>
</dbReference>
<sequence>HRFGTPTKPTTGEPRAASHWTLAASPILRSLATSPCGGMKQPAASPGRAEKPPQQQQLPAPPGLARLLLSKSRRGARSRRAPATSPMFVSRGRSRAAAAADGEPSSPKVTCIGQVRMRKGKKGNKKGPPAPPLPPAKEEKARGYCRCLKKAFLCGGLFDFDRTRRRKGPAPEAERTRRSPWVFSSRDVAVAAAPKPPDPASDRAEEEGEEDDKSVGAFGSVERDEKADEPGTDSGGTEEEGCEEGEAAELVSSGTTTPPKNALLLMRCRSAPQNRSSPLTSRFAAGAAPSPVQEAADYAVESIAATPPRASPSPRKPEMLSPWASPSPRKPDMLSPWASPSPRKPDMLSPWASPSRRKLDMLQSPRASPSPRKPDMVAVEGNDEKRQKMAVSTQEDEEKMLEQKHEADDDEAEEMRCSSARPLVLQRCKSEPATTAAAKMAAGAGAEGAPSGCFWANGGSSGRRRHAPQMSPAAAAPVALTGH</sequence>
<reference evidence="3" key="2">
    <citation type="journal article" date="2017" name="Nat. Plants">
        <title>The Aegilops tauschii genome reveals multiple impacts of transposons.</title>
        <authorList>
            <person name="Zhao G."/>
            <person name="Zou C."/>
            <person name="Li K."/>
            <person name="Wang K."/>
            <person name="Li T."/>
            <person name="Gao L."/>
            <person name="Zhang X."/>
            <person name="Wang H."/>
            <person name="Yang Z."/>
            <person name="Liu X."/>
            <person name="Jiang W."/>
            <person name="Mao L."/>
            <person name="Kong X."/>
            <person name="Jiao Y."/>
            <person name="Jia J."/>
        </authorList>
    </citation>
    <scope>NUCLEOTIDE SEQUENCE [LARGE SCALE GENOMIC DNA]</scope>
    <source>
        <strain evidence="3">cv. AL8/78</strain>
    </source>
</reference>